<comment type="caution">
    <text evidence="1">The sequence shown here is derived from an EMBL/GenBank/DDBJ whole genome shotgun (WGS) entry which is preliminary data.</text>
</comment>
<name>A0ACC0A7V8_CATRO</name>
<keyword evidence="2" id="KW-1185">Reference proteome</keyword>
<evidence type="ECO:0000313" key="2">
    <source>
        <dbReference type="Proteomes" id="UP001060085"/>
    </source>
</evidence>
<sequence>MALLRGWMILDNVDPTAAAAAAAAAEGGEGTIVKCSLNAVARLSPNLKSQYASAQMSPIQPLRLLVSNNYPNCPLILLDKFPVEKGSAEPPPAVAEKVISVSMSDCLPPMTELSEPACEDVGGLPGVVVWAWSRCRHRSPRSPQQDEQRSGTSRVLGSAPATSGWTAAATVQKENFSAPDFGGLTASDSSDFAAPKSGAQSGVATAAVGSTSSVVIPGLSPEQWNSFFNFC</sequence>
<proteinExistence type="predicted"/>
<dbReference type="Proteomes" id="UP001060085">
    <property type="component" value="Linkage Group LG06"/>
</dbReference>
<accession>A0ACC0A7V8</accession>
<evidence type="ECO:0000313" key="1">
    <source>
        <dbReference type="EMBL" id="KAI5656542.1"/>
    </source>
</evidence>
<protein>
    <submittedName>
        <fullName evidence="1">Uncharacterized protein</fullName>
    </submittedName>
</protein>
<organism evidence="1 2">
    <name type="scientific">Catharanthus roseus</name>
    <name type="common">Madagascar periwinkle</name>
    <name type="synonym">Vinca rosea</name>
    <dbReference type="NCBI Taxonomy" id="4058"/>
    <lineage>
        <taxon>Eukaryota</taxon>
        <taxon>Viridiplantae</taxon>
        <taxon>Streptophyta</taxon>
        <taxon>Embryophyta</taxon>
        <taxon>Tracheophyta</taxon>
        <taxon>Spermatophyta</taxon>
        <taxon>Magnoliopsida</taxon>
        <taxon>eudicotyledons</taxon>
        <taxon>Gunneridae</taxon>
        <taxon>Pentapetalae</taxon>
        <taxon>asterids</taxon>
        <taxon>lamiids</taxon>
        <taxon>Gentianales</taxon>
        <taxon>Apocynaceae</taxon>
        <taxon>Rauvolfioideae</taxon>
        <taxon>Vinceae</taxon>
        <taxon>Catharanthinae</taxon>
        <taxon>Catharanthus</taxon>
    </lineage>
</organism>
<dbReference type="EMBL" id="CM044706">
    <property type="protein sequence ID" value="KAI5656542.1"/>
    <property type="molecule type" value="Genomic_DNA"/>
</dbReference>
<gene>
    <name evidence="1" type="ORF">M9H77_25335</name>
</gene>
<reference evidence="2" key="1">
    <citation type="journal article" date="2023" name="Nat. Plants">
        <title>Single-cell RNA sequencing provides a high-resolution roadmap for understanding the multicellular compartmentation of specialized metabolism.</title>
        <authorList>
            <person name="Sun S."/>
            <person name="Shen X."/>
            <person name="Li Y."/>
            <person name="Li Y."/>
            <person name="Wang S."/>
            <person name="Li R."/>
            <person name="Zhang H."/>
            <person name="Shen G."/>
            <person name="Guo B."/>
            <person name="Wei J."/>
            <person name="Xu J."/>
            <person name="St-Pierre B."/>
            <person name="Chen S."/>
            <person name="Sun C."/>
        </authorList>
    </citation>
    <scope>NUCLEOTIDE SEQUENCE [LARGE SCALE GENOMIC DNA]</scope>
</reference>